<evidence type="ECO:0000256" key="1">
    <source>
        <dbReference type="ARBA" id="ARBA00010587"/>
    </source>
</evidence>
<accession>A0A1W1VFP5</accession>
<dbReference type="PANTHER" id="PTHR37164">
    <property type="entry name" value="BACTERIOHEMERYTHRIN"/>
    <property type="match status" value="1"/>
</dbReference>
<dbReference type="Gene3D" id="1.20.120.50">
    <property type="entry name" value="Hemerythrin-like"/>
    <property type="match status" value="1"/>
</dbReference>
<dbReference type="SUPFAM" id="SSF47188">
    <property type="entry name" value="Hemerythrin-like"/>
    <property type="match status" value="1"/>
</dbReference>
<dbReference type="CDD" id="cd12107">
    <property type="entry name" value="Hemerythrin"/>
    <property type="match status" value="1"/>
</dbReference>
<sequence>MIKWREEYSTGVQSIDEQHKKLIEIADRAFKLLKDDFCVDKYDKIVSILEELKDYTVYHFQSEEEYMMSIRYKKLFSHKALHEKFIEKINEVDFNKIDEDQNEYILGILEFIVTWIENHILGNDKLIGKD</sequence>
<gene>
    <name evidence="5" type="ORF">SAMN00017405_1890</name>
</gene>
<dbReference type="EMBL" id="FWWT01000020">
    <property type="protein sequence ID" value="SMB92033.1"/>
    <property type="molecule type" value="Genomic_DNA"/>
</dbReference>
<proteinExistence type="inferred from homology"/>
<dbReference type="InterPro" id="IPR012312">
    <property type="entry name" value="Hemerythrin-like"/>
</dbReference>
<keyword evidence="2" id="KW-0479">Metal-binding</keyword>
<dbReference type="AlphaFoldDB" id="A0A1W1VFP5"/>
<dbReference type="InterPro" id="IPR016131">
    <property type="entry name" value="Haemerythrin_Fe_BS"/>
</dbReference>
<evidence type="ECO:0000259" key="4">
    <source>
        <dbReference type="Pfam" id="PF01814"/>
    </source>
</evidence>
<dbReference type="STRING" id="656914.SAMN00017405_1890"/>
<dbReference type="GO" id="GO:0046872">
    <property type="term" value="F:metal ion binding"/>
    <property type="evidence" value="ECO:0007669"/>
    <property type="project" value="UniProtKB-KW"/>
</dbReference>
<dbReference type="Proteomes" id="UP000192731">
    <property type="component" value="Unassembled WGS sequence"/>
</dbReference>
<dbReference type="PROSITE" id="PS00550">
    <property type="entry name" value="HEMERYTHRINS"/>
    <property type="match status" value="1"/>
</dbReference>
<dbReference type="OrthoDB" id="9797092at2"/>
<dbReference type="RefSeq" id="WP_084053482.1">
    <property type="nucleotide sequence ID" value="NZ_FWWT01000020.1"/>
</dbReference>
<protein>
    <submittedName>
        <fullName evidence="5">Hemerythrin</fullName>
    </submittedName>
</protein>
<dbReference type="NCBIfam" id="TIGR02481">
    <property type="entry name" value="hemeryth_dom"/>
    <property type="match status" value="1"/>
</dbReference>
<evidence type="ECO:0000256" key="2">
    <source>
        <dbReference type="ARBA" id="ARBA00022723"/>
    </source>
</evidence>
<dbReference type="PANTHER" id="PTHR37164:SF1">
    <property type="entry name" value="BACTERIOHEMERYTHRIN"/>
    <property type="match status" value="1"/>
</dbReference>
<evidence type="ECO:0000313" key="6">
    <source>
        <dbReference type="Proteomes" id="UP000192731"/>
    </source>
</evidence>
<name>A0A1W1VFP5_DESTI</name>
<evidence type="ECO:0000313" key="5">
    <source>
        <dbReference type="EMBL" id="SMB92033.1"/>
    </source>
</evidence>
<comment type="similarity">
    <text evidence="1">Belongs to the hemerythrin family.</text>
</comment>
<evidence type="ECO:0000256" key="3">
    <source>
        <dbReference type="ARBA" id="ARBA00023004"/>
    </source>
</evidence>
<dbReference type="Pfam" id="PF01814">
    <property type="entry name" value="Hemerythrin"/>
    <property type="match status" value="1"/>
</dbReference>
<dbReference type="InterPro" id="IPR012827">
    <property type="entry name" value="Hemerythrin_metal-bd"/>
</dbReference>
<dbReference type="InterPro" id="IPR050669">
    <property type="entry name" value="Hemerythrin"/>
</dbReference>
<dbReference type="InterPro" id="IPR035938">
    <property type="entry name" value="Hemerythrin-like_sf"/>
</dbReference>
<feature type="domain" description="Hemerythrin-like" evidence="4">
    <location>
        <begin position="10"/>
        <end position="126"/>
    </location>
</feature>
<keyword evidence="3" id="KW-0408">Iron</keyword>
<keyword evidence="6" id="KW-1185">Reference proteome</keyword>
<dbReference type="NCBIfam" id="NF033749">
    <property type="entry name" value="bact_hemeryth"/>
    <property type="match status" value="1"/>
</dbReference>
<reference evidence="5 6" key="1">
    <citation type="submission" date="2017-04" db="EMBL/GenBank/DDBJ databases">
        <authorList>
            <person name="Afonso C.L."/>
            <person name="Miller P.J."/>
            <person name="Scott M.A."/>
            <person name="Spackman E."/>
            <person name="Goraichik I."/>
            <person name="Dimitrov K.M."/>
            <person name="Suarez D.L."/>
            <person name="Swayne D.E."/>
        </authorList>
    </citation>
    <scope>NUCLEOTIDE SEQUENCE [LARGE SCALE GENOMIC DNA]</scope>
    <source>
        <strain evidence="5 6">DSM 11270</strain>
    </source>
</reference>
<organism evidence="5 6">
    <name type="scientific">Desulfonispora thiosulfatigenes DSM 11270</name>
    <dbReference type="NCBI Taxonomy" id="656914"/>
    <lineage>
        <taxon>Bacteria</taxon>
        <taxon>Bacillati</taxon>
        <taxon>Bacillota</taxon>
        <taxon>Clostridia</taxon>
        <taxon>Eubacteriales</taxon>
        <taxon>Peptococcaceae</taxon>
        <taxon>Desulfonispora</taxon>
    </lineage>
</organism>